<protein>
    <submittedName>
        <fullName evidence="1">Uncharacterized protein</fullName>
    </submittedName>
</protein>
<dbReference type="AlphaFoldDB" id="A0A5C6DQR8"/>
<keyword evidence="2" id="KW-1185">Reference proteome</keyword>
<evidence type="ECO:0000313" key="1">
    <source>
        <dbReference type="EMBL" id="TWU38982.1"/>
    </source>
</evidence>
<organism evidence="1 2">
    <name type="scientific">Novipirellula aureliae</name>
    <dbReference type="NCBI Taxonomy" id="2527966"/>
    <lineage>
        <taxon>Bacteria</taxon>
        <taxon>Pseudomonadati</taxon>
        <taxon>Planctomycetota</taxon>
        <taxon>Planctomycetia</taxon>
        <taxon>Pirellulales</taxon>
        <taxon>Pirellulaceae</taxon>
        <taxon>Novipirellula</taxon>
    </lineage>
</organism>
<dbReference type="EMBL" id="SJPY01000006">
    <property type="protein sequence ID" value="TWU38982.1"/>
    <property type="molecule type" value="Genomic_DNA"/>
</dbReference>
<dbReference type="RefSeq" id="WP_146601261.1">
    <property type="nucleotide sequence ID" value="NZ_SJPY01000006.1"/>
</dbReference>
<gene>
    <name evidence="1" type="ORF">Q31b_40600</name>
</gene>
<name>A0A5C6DQR8_9BACT</name>
<comment type="caution">
    <text evidence="1">The sequence shown here is derived from an EMBL/GenBank/DDBJ whole genome shotgun (WGS) entry which is preliminary data.</text>
</comment>
<accession>A0A5C6DQR8</accession>
<sequence>MAHSKRRPRDRDKIATLVRIFRSAVTSGDQVLRDATAAELAEYGIELGDTFSACQRQADGTTAPGSSVGGGTHE</sequence>
<reference evidence="1 2" key="1">
    <citation type="submission" date="2019-02" db="EMBL/GenBank/DDBJ databases">
        <title>Deep-cultivation of Planctomycetes and their phenomic and genomic characterization uncovers novel biology.</title>
        <authorList>
            <person name="Wiegand S."/>
            <person name="Jogler M."/>
            <person name="Boedeker C."/>
            <person name="Pinto D."/>
            <person name="Vollmers J."/>
            <person name="Rivas-Marin E."/>
            <person name="Kohn T."/>
            <person name="Peeters S.H."/>
            <person name="Heuer A."/>
            <person name="Rast P."/>
            <person name="Oberbeckmann S."/>
            <person name="Bunk B."/>
            <person name="Jeske O."/>
            <person name="Meyerdierks A."/>
            <person name="Storesund J.E."/>
            <person name="Kallscheuer N."/>
            <person name="Luecker S."/>
            <person name="Lage O.M."/>
            <person name="Pohl T."/>
            <person name="Merkel B.J."/>
            <person name="Hornburger P."/>
            <person name="Mueller R.-W."/>
            <person name="Bruemmer F."/>
            <person name="Labrenz M."/>
            <person name="Spormann A.M."/>
            <person name="Op Den Camp H."/>
            <person name="Overmann J."/>
            <person name="Amann R."/>
            <person name="Jetten M.S.M."/>
            <person name="Mascher T."/>
            <person name="Medema M.H."/>
            <person name="Devos D.P."/>
            <person name="Kaster A.-K."/>
            <person name="Ovreas L."/>
            <person name="Rohde M."/>
            <person name="Galperin M.Y."/>
            <person name="Jogler C."/>
        </authorList>
    </citation>
    <scope>NUCLEOTIDE SEQUENCE [LARGE SCALE GENOMIC DNA]</scope>
    <source>
        <strain evidence="1 2">Q31b</strain>
    </source>
</reference>
<dbReference type="Proteomes" id="UP000315471">
    <property type="component" value="Unassembled WGS sequence"/>
</dbReference>
<evidence type="ECO:0000313" key="2">
    <source>
        <dbReference type="Proteomes" id="UP000315471"/>
    </source>
</evidence>
<proteinExistence type="predicted"/>